<name>A0AAD4PYK6_9EURO</name>
<reference evidence="2" key="1">
    <citation type="submission" date="2021-12" db="EMBL/GenBank/DDBJ databases">
        <title>Convergent genome expansion in fungi linked to evolution of root-endophyte symbiosis.</title>
        <authorList>
            <consortium name="DOE Joint Genome Institute"/>
            <person name="Ke Y.-H."/>
            <person name="Bonito G."/>
            <person name="Liao H.-L."/>
            <person name="Looney B."/>
            <person name="Rojas-Flechas A."/>
            <person name="Nash J."/>
            <person name="Hameed K."/>
            <person name="Schadt C."/>
            <person name="Martin F."/>
            <person name="Crous P.W."/>
            <person name="Miettinen O."/>
            <person name="Magnuson J.K."/>
            <person name="Labbe J."/>
            <person name="Jacobson D."/>
            <person name="Doktycz M.J."/>
            <person name="Veneault-Fourrey C."/>
            <person name="Kuo A."/>
            <person name="Mondo S."/>
            <person name="Calhoun S."/>
            <person name="Riley R."/>
            <person name="Ohm R."/>
            <person name="LaButti K."/>
            <person name="Andreopoulos B."/>
            <person name="Pangilinan J."/>
            <person name="Nolan M."/>
            <person name="Tritt A."/>
            <person name="Clum A."/>
            <person name="Lipzen A."/>
            <person name="Daum C."/>
            <person name="Barry K."/>
            <person name="Grigoriev I.V."/>
            <person name="Vilgalys R."/>
        </authorList>
    </citation>
    <scope>NUCLEOTIDE SEQUENCE</scope>
    <source>
        <strain evidence="2">PMI_201</strain>
    </source>
</reference>
<keyword evidence="3" id="KW-1185">Reference proteome</keyword>
<organism evidence="2 3">
    <name type="scientific">Talaromyces proteolyticus</name>
    <dbReference type="NCBI Taxonomy" id="1131652"/>
    <lineage>
        <taxon>Eukaryota</taxon>
        <taxon>Fungi</taxon>
        <taxon>Dikarya</taxon>
        <taxon>Ascomycota</taxon>
        <taxon>Pezizomycotina</taxon>
        <taxon>Eurotiomycetes</taxon>
        <taxon>Eurotiomycetidae</taxon>
        <taxon>Eurotiales</taxon>
        <taxon>Trichocomaceae</taxon>
        <taxon>Talaromyces</taxon>
        <taxon>Talaromyces sect. Bacilispori</taxon>
    </lineage>
</organism>
<dbReference type="RefSeq" id="XP_046072530.1">
    <property type="nucleotide sequence ID" value="XM_046218303.1"/>
</dbReference>
<dbReference type="EMBL" id="JAJTJA010000006">
    <property type="protein sequence ID" value="KAH8697829.1"/>
    <property type="molecule type" value="Genomic_DNA"/>
</dbReference>
<dbReference type="SUPFAM" id="SSF56300">
    <property type="entry name" value="Metallo-dependent phosphatases"/>
    <property type="match status" value="1"/>
</dbReference>
<dbReference type="Gene3D" id="3.60.21.10">
    <property type="match status" value="1"/>
</dbReference>
<dbReference type="InterPro" id="IPR029052">
    <property type="entry name" value="Metallo-depent_PP-like"/>
</dbReference>
<dbReference type="GO" id="GO:0016787">
    <property type="term" value="F:hydrolase activity"/>
    <property type="evidence" value="ECO:0007669"/>
    <property type="project" value="InterPro"/>
</dbReference>
<dbReference type="AlphaFoldDB" id="A0AAD4PYK6"/>
<dbReference type="CDD" id="cd07379">
    <property type="entry name" value="MPP_239FB"/>
    <property type="match status" value="1"/>
</dbReference>
<evidence type="ECO:0000259" key="1">
    <source>
        <dbReference type="Pfam" id="PF00149"/>
    </source>
</evidence>
<proteinExistence type="predicted"/>
<evidence type="ECO:0000313" key="2">
    <source>
        <dbReference type="EMBL" id="KAH8697829.1"/>
    </source>
</evidence>
<comment type="caution">
    <text evidence="2">The sequence shown here is derived from an EMBL/GenBank/DDBJ whole genome shotgun (WGS) entry which is preliminary data.</text>
</comment>
<sequence length="300" mass="34113">MGAQIPQRLSIVQDVAKRLYSWNSHISTLHQDEGNDKFTICCISDTHNSKPSLPDGDVLLHAGDLSQYGTFDEIQAQIKWLDLQPHKHKIVIAGNHDLILDQSFVNTHPYREIGKPGKTRQDLQWGSVIYLEDSSYTIRSDDGHRKLRVYGSPQTPKYGNFAFQYDPIKSIWNHRIPDDIDILLSHGPPAAHLDEGGKGCKSLLQEIWRVKPKLVVFGHIHGGRGHEVIPLNSFQAAYEDITVRNHSWVALIKFIIIWAWQILTQLFVRPKHSHGMHLVNAAVMGRRDSSEKNDSIVIHL</sequence>
<dbReference type="PANTHER" id="PTHR12905">
    <property type="entry name" value="METALLOPHOSPHOESTERASE"/>
    <property type="match status" value="1"/>
</dbReference>
<feature type="domain" description="Calcineurin-like phosphoesterase" evidence="1">
    <location>
        <begin position="54"/>
        <end position="222"/>
    </location>
</feature>
<gene>
    <name evidence="2" type="ORF">BGW36DRAFT_397465</name>
</gene>
<evidence type="ECO:0000313" key="3">
    <source>
        <dbReference type="Proteomes" id="UP001201262"/>
    </source>
</evidence>
<dbReference type="InterPro" id="IPR004843">
    <property type="entry name" value="Calcineurin-like_PHP"/>
</dbReference>
<dbReference type="Pfam" id="PF00149">
    <property type="entry name" value="Metallophos"/>
    <property type="match status" value="1"/>
</dbReference>
<dbReference type="GeneID" id="70248590"/>
<protein>
    <submittedName>
        <fullName evidence="2">Phosphoesterase</fullName>
    </submittedName>
</protein>
<dbReference type="InterPro" id="IPR051693">
    <property type="entry name" value="UPF0046_metallophosphoest"/>
</dbReference>
<dbReference type="Proteomes" id="UP001201262">
    <property type="component" value="Unassembled WGS sequence"/>
</dbReference>
<dbReference type="PANTHER" id="PTHR12905:SF18">
    <property type="entry name" value="ESTER HYDROLASE, PUTATIVE (AFU_ORTHOLOGUE AFUA_4G03130)-RELATED"/>
    <property type="match status" value="1"/>
</dbReference>
<accession>A0AAD4PYK6</accession>